<name>A0A6N8KTL3_9SPHI</name>
<feature type="chain" id="PRO_5027078898" evidence="1">
    <location>
        <begin position="27"/>
        <end position="359"/>
    </location>
</feature>
<keyword evidence="1" id="KW-0732">Signal</keyword>
<proteinExistence type="predicted"/>
<keyword evidence="3" id="KW-1185">Reference proteome</keyword>
<dbReference type="EMBL" id="WSQA01000001">
    <property type="protein sequence ID" value="MVZ60396.1"/>
    <property type="molecule type" value="Genomic_DNA"/>
</dbReference>
<protein>
    <submittedName>
        <fullName evidence="2">Uncharacterized protein</fullName>
    </submittedName>
</protein>
<dbReference type="AlphaFoldDB" id="A0A6N8KTL3"/>
<evidence type="ECO:0000256" key="1">
    <source>
        <dbReference type="SAM" id="SignalP"/>
    </source>
</evidence>
<reference evidence="2 3" key="1">
    <citation type="submission" date="2019-12" db="EMBL/GenBank/DDBJ databases">
        <authorList>
            <person name="Dong K."/>
        </authorList>
    </citation>
    <scope>NUCLEOTIDE SEQUENCE [LARGE SCALE GENOMIC DNA]</scope>
    <source>
        <strain evidence="2 3">JCM 31225</strain>
    </source>
</reference>
<feature type="signal peptide" evidence="1">
    <location>
        <begin position="1"/>
        <end position="26"/>
    </location>
</feature>
<evidence type="ECO:0000313" key="3">
    <source>
        <dbReference type="Proteomes" id="UP000435036"/>
    </source>
</evidence>
<accession>A0A6N8KTL3</accession>
<dbReference type="RefSeq" id="WP_212592408.1">
    <property type="nucleotide sequence ID" value="NZ_WSQA01000001.1"/>
</dbReference>
<evidence type="ECO:0000313" key="2">
    <source>
        <dbReference type="EMBL" id="MVZ60396.1"/>
    </source>
</evidence>
<organism evidence="2 3">
    <name type="scientific">Sphingobacterium humi</name>
    <dbReference type="NCBI Taxonomy" id="1796905"/>
    <lineage>
        <taxon>Bacteria</taxon>
        <taxon>Pseudomonadati</taxon>
        <taxon>Bacteroidota</taxon>
        <taxon>Sphingobacteriia</taxon>
        <taxon>Sphingobacteriales</taxon>
        <taxon>Sphingobacteriaceae</taxon>
        <taxon>Sphingobacterium</taxon>
    </lineage>
</organism>
<sequence>MKTMTHRFPFLLFCLLAVFVCTVSCKKDKPDPEDEVPFEEEYAGLKVHFIGAVLKDKDPVGARPAHWYNGKLSYLAGAEKGGVASDIMMQGQDVYIGGFEGAVGEMDTYRKPVLWTNGKQSYVGNQDNAVVSQLYVTSGKDVYAYGTRYYNQTTGIWKNGQDYPLELKPGRFASISQLTGHNNDFYVVGNLASSTIWKNGKILMERDYGRFFLNVYPVQQDLYTFEASHTNRDPKLPYIWIYKNNKVHQSIIQDKIPWWKVRNVRTFMEGTTTYVAVCFNGEENGLASILVWKDGKLIQEFQDKLLDLQAIFAKNGKLFVIADYRDDQVQYSKCWMDGKELPFQQDGAERFYITQLWVE</sequence>
<comment type="caution">
    <text evidence="2">The sequence shown here is derived from an EMBL/GenBank/DDBJ whole genome shotgun (WGS) entry which is preliminary data.</text>
</comment>
<dbReference type="Proteomes" id="UP000435036">
    <property type="component" value="Unassembled WGS sequence"/>
</dbReference>
<gene>
    <name evidence="2" type="ORF">GQF63_00025</name>
</gene>